<keyword evidence="2" id="KW-1185">Reference proteome</keyword>
<protein>
    <submittedName>
        <fullName evidence="1">Uncharacterized protein</fullName>
    </submittedName>
</protein>
<sequence length="184" mass="20601">MVLRPLQSVGVTFERVEADLSLAPVRSALPFLIERRCRGHGVPGVLVSPQAQAHSTYFGRANLLATLGKDAQGCFNQRIPGEDQPVLLGWLRQLLLRGQGALVKKTRGGVLPSPVRIGPLPRIWRSANEDGRQQWRNQRGPKWEINLWGLIFDPIEDSMGRQFHSVTSSVLTFLILYPFTQNRA</sequence>
<dbReference type="AlphaFoldDB" id="A0ABD1Z7M3"/>
<reference evidence="1 2" key="1">
    <citation type="submission" date="2024-09" db="EMBL/GenBank/DDBJ databases">
        <title>Chromosome-scale assembly of Riccia fluitans.</title>
        <authorList>
            <person name="Paukszto L."/>
            <person name="Sawicki J."/>
            <person name="Karawczyk K."/>
            <person name="Piernik-Szablinska J."/>
            <person name="Szczecinska M."/>
            <person name="Mazdziarz M."/>
        </authorList>
    </citation>
    <scope>NUCLEOTIDE SEQUENCE [LARGE SCALE GENOMIC DNA]</scope>
    <source>
        <strain evidence="1">Rf_01</strain>
        <tissue evidence="1">Aerial parts of the thallus</tissue>
    </source>
</reference>
<comment type="caution">
    <text evidence="1">The sequence shown here is derived from an EMBL/GenBank/DDBJ whole genome shotgun (WGS) entry which is preliminary data.</text>
</comment>
<dbReference type="Proteomes" id="UP001605036">
    <property type="component" value="Unassembled WGS sequence"/>
</dbReference>
<evidence type="ECO:0000313" key="2">
    <source>
        <dbReference type="Proteomes" id="UP001605036"/>
    </source>
</evidence>
<accession>A0ABD1Z7M3</accession>
<evidence type="ECO:0000313" key="1">
    <source>
        <dbReference type="EMBL" id="KAL2643404.1"/>
    </source>
</evidence>
<dbReference type="EMBL" id="JBHFFA010000002">
    <property type="protein sequence ID" value="KAL2643404.1"/>
    <property type="molecule type" value="Genomic_DNA"/>
</dbReference>
<organism evidence="1 2">
    <name type="scientific">Riccia fluitans</name>
    <dbReference type="NCBI Taxonomy" id="41844"/>
    <lineage>
        <taxon>Eukaryota</taxon>
        <taxon>Viridiplantae</taxon>
        <taxon>Streptophyta</taxon>
        <taxon>Embryophyta</taxon>
        <taxon>Marchantiophyta</taxon>
        <taxon>Marchantiopsida</taxon>
        <taxon>Marchantiidae</taxon>
        <taxon>Marchantiales</taxon>
        <taxon>Ricciaceae</taxon>
        <taxon>Riccia</taxon>
    </lineage>
</organism>
<name>A0ABD1Z7M3_9MARC</name>
<gene>
    <name evidence="1" type="ORF">R1flu_010991</name>
</gene>
<proteinExistence type="predicted"/>